<feature type="transmembrane region" description="Helical" evidence="6">
    <location>
        <begin position="726"/>
        <end position="746"/>
    </location>
</feature>
<feature type="transmembrane region" description="Helical" evidence="6">
    <location>
        <begin position="326"/>
        <end position="353"/>
    </location>
</feature>
<protein>
    <recommendedName>
        <fullName evidence="11">ABC3 transporter permease protein domain-containing protein</fullName>
    </recommendedName>
</protein>
<feature type="transmembrane region" description="Helical" evidence="6">
    <location>
        <begin position="758"/>
        <end position="780"/>
    </location>
</feature>
<feature type="domain" description="MacB-like periplasmic core" evidence="8">
    <location>
        <begin position="21"/>
        <end position="190"/>
    </location>
</feature>
<dbReference type="HOGENOM" id="CLU_008713_1_0_10"/>
<feature type="domain" description="ABC3 transporter permease C-terminal" evidence="7">
    <location>
        <begin position="677"/>
        <end position="786"/>
    </location>
</feature>
<feature type="transmembrane region" description="Helical" evidence="6">
    <location>
        <begin position="21"/>
        <end position="41"/>
    </location>
</feature>
<feature type="transmembrane region" description="Helical" evidence="6">
    <location>
        <begin position="373"/>
        <end position="398"/>
    </location>
</feature>
<dbReference type="AlphaFoldDB" id="H1Y9T5"/>
<evidence type="ECO:0000256" key="4">
    <source>
        <dbReference type="ARBA" id="ARBA00022989"/>
    </source>
</evidence>
<dbReference type="Proteomes" id="UP000002774">
    <property type="component" value="Chromosome"/>
</dbReference>
<reference evidence="9" key="1">
    <citation type="submission" date="2011-09" db="EMBL/GenBank/DDBJ databases">
        <title>The permanent draft genome of Mucilaginibacter paludis DSM 18603.</title>
        <authorList>
            <consortium name="US DOE Joint Genome Institute (JGI-PGF)"/>
            <person name="Lucas S."/>
            <person name="Han J."/>
            <person name="Lapidus A."/>
            <person name="Bruce D."/>
            <person name="Goodwin L."/>
            <person name="Pitluck S."/>
            <person name="Peters L."/>
            <person name="Kyrpides N."/>
            <person name="Mavromatis K."/>
            <person name="Ivanova N."/>
            <person name="Mikhailova N."/>
            <person name="Held B."/>
            <person name="Detter J.C."/>
            <person name="Tapia R."/>
            <person name="Han C."/>
            <person name="Land M."/>
            <person name="Hauser L."/>
            <person name="Markowitz V."/>
            <person name="Cheng J.-F."/>
            <person name="Hugenholtz P."/>
            <person name="Woyke T."/>
            <person name="Wu D."/>
            <person name="Tindall B."/>
            <person name="Brambilla E."/>
            <person name="Klenk H.-P."/>
            <person name="Eisen J.A."/>
        </authorList>
    </citation>
    <scope>NUCLEOTIDE SEQUENCE [LARGE SCALE GENOMIC DNA]</scope>
    <source>
        <strain evidence="9">DSM 18603</strain>
    </source>
</reference>
<keyword evidence="3 6" id="KW-0812">Transmembrane</keyword>
<evidence type="ECO:0008006" key="11">
    <source>
        <dbReference type="Google" id="ProtNLM"/>
    </source>
</evidence>
<dbReference type="InterPro" id="IPR003838">
    <property type="entry name" value="ABC3_permease_C"/>
</dbReference>
<evidence type="ECO:0000256" key="5">
    <source>
        <dbReference type="ARBA" id="ARBA00023136"/>
    </source>
</evidence>
<evidence type="ECO:0000256" key="1">
    <source>
        <dbReference type="ARBA" id="ARBA00004651"/>
    </source>
</evidence>
<feature type="transmembrane region" description="Helical" evidence="6">
    <location>
        <begin position="673"/>
        <end position="698"/>
    </location>
</feature>
<name>H1Y9T5_9SPHI</name>
<evidence type="ECO:0000256" key="3">
    <source>
        <dbReference type="ARBA" id="ARBA00022692"/>
    </source>
</evidence>
<organism evidence="9 10">
    <name type="scientific">Mucilaginibacter paludis DSM 18603</name>
    <dbReference type="NCBI Taxonomy" id="714943"/>
    <lineage>
        <taxon>Bacteria</taxon>
        <taxon>Pseudomonadati</taxon>
        <taxon>Bacteroidota</taxon>
        <taxon>Sphingobacteriia</taxon>
        <taxon>Sphingobacteriales</taxon>
        <taxon>Sphingobacteriaceae</taxon>
        <taxon>Mucilaginibacter</taxon>
    </lineage>
</organism>
<evidence type="ECO:0000313" key="9">
    <source>
        <dbReference type="EMBL" id="EHQ31118.1"/>
    </source>
</evidence>
<dbReference type="InterPro" id="IPR025857">
    <property type="entry name" value="MacB_PCD"/>
</dbReference>
<evidence type="ECO:0000313" key="10">
    <source>
        <dbReference type="Proteomes" id="UP000002774"/>
    </source>
</evidence>
<keyword evidence="2" id="KW-1003">Cell membrane</keyword>
<comment type="subcellular location">
    <subcellularLocation>
        <location evidence="1">Cell membrane</location>
        <topology evidence="1">Multi-pass membrane protein</topology>
    </subcellularLocation>
</comment>
<feature type="domain" description="MacB-like periplasmic core" evidence="8">
    <location>
        <begin position="429"/>
        <end position="595"/>
    </location>
</feature>
<sequence length="797" mass="89090">MLKNYFKAAWRNTFRNLSFNAINIVGLAAALSSFIIILLYLNYELSYDKWSPELSKVYKVSMQMKGEVQERTPAPLGALLARQFPDAEAATSIQPSGDYEVLLDANGKKIYQKNVVSVDSSFLKVFPYKLLKGDASAALNQPNAAILSEELSHKLFGDADPTGKTIKVYNDIQCVITGVMEEPKGPSHLTVKMLMRNPHEKQGNFWANYSFVTYLKLKHYNSEPNTEDAINRIYYNDHLKRDSRSFEGYKRAGQETSLFIDAVPQIYNFPKHGSSPFKVVSILLTLALSLLLAGSINFSNLSIAKAVNRAKEVGVRKVLGSSRKQLILQFMIETSLQCLISLGMAAIIVYLAIPYINHSFNITLSFWQQNNTLMLMGQIALCLLIVVLLSGLYPSLLLSRFNTTKVLKGNYSGGNKGTLLRNSLIVLQFMVSVFFIISILVIHNQMDYMVSKDKGFSGDQVMRIEVTQRTREAGFSAVQSALLSIPGVKYVAKTTKVPGDNLFVDTSTIGFKYNGKGYRLSSVKVSKDYFNTLQIALIKGRYFTDGVADQNTRSAIINETAAKKLGVTNPIGSTITFPYCDSIPLHIVGVVKDFHVEGFEREVLPEVYTIGNKACMYQSGGAMVVKLNSRHVQQSVAAIEHAWKGIEPAYPIRYSFLDDNFNKLFLSYTKLQLILTFFAVIAIMISVMGLFALTVFFTRQRTKEIGIRKVLGATVTQLVALLSKEFVYLVLLSVVIITPIAWWFMQKWLQTFAYRINISWWLFFVAGFAAILIALATIGFKSIKAALANPAKSLRNE</sequence>
<dbReference type="GO" id="GO:0005886">
    <property type="term" value="C:plasma membrane"/>
    <property type="evidence" value="ECO:0007669"/>
    <property type="project" value="UniProtKB-SubCell"/>
</dbReference>
<dbReference type="eggNOG" id="COG0577">
    <property type="taxonomic scope" value="Bacteria"/>
</dbReference>
<dbReference type="OrthoDB" id="1451596at2"/>
<feature type="domain" description="ABC3 transporter permease C-terminal" evidence="7">
    <location>
        <begin position="286"/>
        <end position="402"/>
    </location>
</feature>
<feature type="transmembrane region" description="Helical" evidence="6">
    <location>
        <begin position="279"/>
        <end position="301"/>
    </location>
</feature>
<dbReference type="Pfam" id="PF12704">
    <property type="entry name" value="MacB_PCD"/>
    <property type="match status" value="2"/>
</dbReference>
<evidence type="ECO:0000256" key="6">
    <source>
        <dbReference type="SAM" id="Phobius"/>
    </source>
</evidence>
<dbReference type="PANTHER" id="PTHR30572">
    <property type="entry name" value="MEMBRANE COMPONENT OF TRANSPORTER-RELATED"/>
    <property type="match status" value="1"/>
</dbReference>
<dbReference type="Pfam" id="PF02687">
    <property type="entry name" value="FtsX"/>
    <property type="match status" value="2"/>
</dbReference>
<keyword evidence="4 6" id="KW-1133">Transmembrane helix</keyword>
<evidence type="ECO:0000259" key="8">
    <source>
        <dbReference type="Pfam" id="PF12704"/>
    </source>
</evidence>
<gene>
    <name evidence="9" type="ORF">Mucpa_7075</name>
</gene>
<dbReference type="RefSeq" id="WP_008513332.1">
    <property type="nucleotide sequence ID" value="NZ_CM001403.1"/>
</dbReference>
<dbReference type="GO" id="GO:0022857">
    <property type="term" value="F:transmembrane transporter activity"/>
    <property type="evidence" value="ECO:0007669"/>
    <property type="project" value="TreeGrafter"/>
</dbReference>
<keyword evidence="5 6" id="KW-0472">Membrane</keyword>
<accession>H1Y9T5</accession>
<dbReference type="InterPro" id="IPR050250">
    <property type="entry name" value="Macrolide_Exporter_MacB"/>
</dbReference>
<evidence type="ECO:0000256" key="2">
    <source>
        <dbReference type="ARBA" id="ARBA00022475"/>
    </source>
</evidence>
<dbReference type="EMBL" id="CM001403">
    <property type="protein sequence ID" value="EHQ31118.1"/>
    <property type="molecule type" value="Genomic_DNA"/>
</dbReference>
<feature type="transmembrane region" description="Helical" evidence="6">
    <location>
        <begin position="419"/>
        <end position="442"/>
    </location>
</feature>
<keyword evidence="10" id="KW-1185">Reference proteome</keyword>
<evidence type="ECO:0000259" key="7">
    <source>
        <dbReference type="Pfam" id="PF02687"/>
    </source>
</evidence>
<dbReference type="STRING" id="714943.Mucpa_7075"/>
<proteinExistence type="predicted"/>
<dbReference type="PANTHER" id="PTHR30572:SF18">
    <property type="entry name" value="ABC-TYPE MACROLIDE FAMILY EXPORT SYSTEM PERMEASE COMPONENT 2"/>
    <property type="match status" value="1"/>
</dbReference>